<evidence type="ECO:0000313" key="2">
    <source>
        <dbReference type="Proteomes" id="UP001055811"/>
    </source>
</evidence>
<proteinExistence type="predicted"/>
<evidence type="ECO:0000313" key="1">
    <source>
        <dbReference type="EMBL" id="KAI3698771.1"/>
    </source>
</evidence>
<feature type="non-terminal residue" evidence="1">
    <location>
        <position position="120"/>
    </location>
</feature>
<sequence>CNSCLQLGIGTRAPLIGLQLGFATHVNSHHRHLCRPFRDLKDGSATPFFPASRSLPLEMLNSILIDMSLLNPGATISRVKGVLPSEIFWIRSIIIGKLLPRQVLEKFSKATLLSGWEGLD</sequence>
<name>A0ACB8ZN57_CICIN</name>
<organism evidence="1 2">
    <name type="scientific">Cichorium intybus</name>
    <name type="common">Chicory</name>
    <dbReference type="NCBI Taxonomy" id="13427"/>
    <lineage>
        <taxon>Eukaryota</taxon>
        <taxon>Viridiplantae</taxon>
        <taxon>Streptophyta</taxon>
        <taxon>Embryophyta</taxon>
        <taxon>Tracheophyta</taxon>
        <taxon>Spermatophyta</taxon>
        <taxon>Magnoliopsida</taxon>
        <taxon>eudicotyledons</taxon>
        <taxon>Gunneridae</taxon>
        <taxon>Pentapetalae</taxon>
        <taxon>asterids</taxon>
        <taxon>campanulids</taxon>
        <taxon>Asterales</taxon>
        <taxon>Asteraceae</taxon>
        <taxon>Cichorioideae</taxon>
        <taxon>Cichorieae</taxon>
        <taxon>Cichoriinae</taxon>
        <taxon>Cichorium</taxon>
    </lineage>
</organism>
<dbReference type="EMBL" id="CM042016">
    <property type="protein sequence ID" value="KAI3698771.1"/>
    <property type="molecule type" value="Genomic_DNA"/>
</dbReference>
<reference evidence="1 2" key="2">
    <citation type="journal article" date="2022" name="Mol. Ecol. Resour.">
        <title>The genomes of chicory, endive, great burdock and yacon provide insights into Asteraceae paleo-polyploidization history and plant inulin production.</title>
        <authorList>
            <person name="Fan W."/>
            <person name="Wang S."/>
            <person name="Wang H."/>
            <person name="Wang A."/>
            <person name="Jiang F."/>
            <person name="Liu H."/>
            <person name="Zhao H."/>
            <person name="Xu D."/>
            <person name="Zhang Y."/>
        </authorList>
    </citation>
    <scope>NUCLEOTIDE SEQUENCE [LARGE SCALE GENOMIC DNA]</scope>
    <source>
        <strain evidence="2">cv. Punajuju</strain>
        <tissue evidence="1">Leaves</tissue>
    </source>
</reference>
<feature type="non-terminal residue" evidence="1">
    <location>
        <position position="1"/>
    </location>
</feature>
<dbReference type="Proteomes" id="UP001055811">
    <property type="component" value="Linkage Group LG08"/>
</dbReference>
<comment type="caution">
    <text evidence="1">The sequence shown here is derived from an EMBL/GenBank/DDBJ whole genome shotgun (WGS) entry which is preliminary data.</text>
</comment>
<accession>A0ACB8ZN57</accession>
<protein>
    <submittedName>
        <fullName evidence="1">Uncharacterized protein</fullName>
    </submittedName>
</protein>
<gene>
    <name evidence="1" type="ORF">L2E82_42587</name>
</gene>
<keyword evidence="2" id="KW-1185">Reference proteome</keyword>
<reference evidence="2" key="1">
    <citation type="journal article" date="2022" name="Mol. Ecol. Resour.">
        <title>The genomes of chicory, endive, great burdock and yacon provide insights into Asteraceae palaeo-polyploidization history and plant inulin production.</title>
        <authorList>
            <person name="Fan W."/>
            <person name="Wang S."/>
            <person name="Wang H."/>
            <person name="Wang A."/>
            <person name="Jiang F."/>
            <person name="Liu H."/>
            <person name="Zhao H."/>
            <person name="Xu D."/>
            <person name="Zhang Y."/>
        </authorList>
    </citation>
    <scope>NUCLEOTIDE SEQUENCE [LARGE SCALE GENOMIC DNA]</scope>
    <source>
        <strain evidence="2">cv. Punajuju</strain>
    </source>
</reference>